<dbReference type="PANTHER" id="PTHR24305">
    <property type="entry name" value="CYTOCHROME P450"/>
    <property type="match status" value="1"/>
</dbReference>
<dbReference type="Proteomes" id="UP001308179">
    <property type="component" value="Unassembled WGS sequence"/>
</dbReference>
<dbReference type="EMBL" id="JAVRRR010000073">
    <property type="protein sequence ID" value="KAK5146716.1"/>
    <property type="molecule type" value="Genomic_DNA"/>
</dbReference>
<evidence type="ECO:0000313" key="7">
    <source>
        <dbReference type="Proteomes" id="UP001308179"/>
    </source>
</evidence>
<dbReference type="InterPro" id="IPR036396">
    <property type="entry name" value="Cyt_P450_sf"/>
</dbReference>
<evidence type="ECO:0000313" key="6">
    <source>
        <dbReference type="EMBL" id="KAK5146716.1"/>
    </source>
</evidence>
<evidence type="ECO:0000256" key="2">
    <source>
        <dbReference type="ARBA" id="ARBA00010617"/>
    </source>
</evidence>
<evidence type="ECO:0000256" key="3">
    <source>
        <dbReference type="ARBA" id="ARBA00022723"/>
    </source>
</evidence>
<keyword evidence="5" id="KW-0349">Heme</keyword>
<dbReference type="InterPro" id="IPR050121">
    <property type="entry name" value="Cytochrome_P450_monoxygenase"/>
</dbReference>
<keyword evidence="7" id="KW-1185">Reference proteome</keyword>
<evidence type="ECO:0008006" key="8">
    <source>
        <dbReference type="Google" id="ProtNLM"/>
    </source>
</evidence>
<organism evidence="6 7">
    <name type="scientific">Rachicladosporium monterosium</name>
    <dbReference type="NCBI Taxonomy" id="1507873"/>
    <lineage>
        <taxon>Eukaryota</taxon>
        <taxon>Fungi</taxon>
        <taxon>Dikarya</taxon>
        <taxon>Ascomycota</taxon>
        <taxon>Pezizomycotina</taxon>
        <taxon>Dothideomycetes</taxon>
        <taxon>Dothideomycetidae</taxon>
        <taxon>Cladosporiales</taxon>
        <taxon>Cladosporiaceae</taxon>
        <taxon>Rachicladosporium</taxon>
    </lineage>
</organism>
<dbReference type="InterPro" id="IPR001128">
    <property type="entry name" value="Cyt_P450"/>
</dbReference>
<sequence>MPSLITIAAALATAYLSTFIYSFLRNLVNARKSGFPLIVIPWDQNHLLWMVTCVPLRPHLQKWLPKPIWNRLALSIYGFEFHEGTRPFEQYLQGRKSYMHVGMGKSEFWTSDPEIAFEVLRRPRDFQQHPIADLFIARFGHNVLTTNGDRWARQRRIIAGVINERVSKAVFAESVAQTEGLVEAVFKDASGTGECVETTEMFDMMKKVAIHLLSTSSGEYWLPADTTVYVNNVAVHLSAAVYRNLNLHEGESPSNDDELRFRPSRWLNHPGSPQIHFQPPKGTFLAWSAGPRVCPGMAMAKVEFSAVMLTLLRRSRVEAVALEGEERADTDRRLDARMRDSMSVLTLQMNGVYDVGEGAQGLALRVVRRRGEDVIR</sequence>
<evidence type="ECO:0000256" key="5">
    <source>
        <dbReference type="RuleBase" id="RU000461"/>
    </source>
</evidence>
<dbReference type="Pfam" id="PF00067">
    <property type="entry name" value="p450"/>
    <property type="match status" value="1"/>
</dbReference>
<reference evidence="6 7" key="1">
    <citation type="submission" date="2023-08" db="EMBL/GenBank/DDBJ databases">
        <title>Black Yeasts Isolated from many extreme environments.</title>
        <authorList>
            <person name="Coleine C."/>
            <person name="Stajich J.E."/>
            <person name="Selbmann L."/>
        </authorList>
    </citation>
    <scope>NUCLEOTIDE SEQUENCE [LARGE SCALE GENOMIC DNA]</scope>
    <source>
        <strain evidence="6 7">CCFEE 5386</strain>
    </source>
</reference>
<gene>
    <name evidence="6" type="ORF">LTR32_001732</name>
</gene>
<evidence type="ECO:0000256" key="4">
    <source>
        <dbReference type="ARBA" id="ARBA00023004"/>
    </source>
</evidence>
<dbReference type="PANTHER" id="PTHR24305:SF166">
    <property type="entry name" value="CYTOCHROME P450 12A4, MITOCHONDRIAL-RELATED"/>
    <property type="match status" value="1"/>
</dbReference>
<comment type="caution">
    <text evidence="6">The sequence shown here is derived from an EMBL/GenBank/DDBJ whole genome shotgun (WGS) entry which is preliminary data.</text>
</comment>
<name>A0ABR0LCD2_9PEZI</name>
<comment type="similarity">
    <text evidence="2 5">Belongs to the cytochrome P450 family.</text>
</comment>
<keyword evidence="5" id="KW-0503">Monooxygenase</keyword>
<keyword evidence="3 5" id="KW-0479">Metal-binding</keyword>
<evidence type="ECO:0000256" key="1">
    <source>
        <dbReference type="ARBA" id="ARBA00001971"/>
    </source>
</evidence>
<dbReference type="SUPFAM" id="SSF48264">
    <property type="entry name" value="Cytochrome P450"/>
    <property type="match status" value="2"/>
</dbReference>
<comment type="cofactor">
    <cofactor evidence="1">
        <name>heme</name>
        <dbReference type="ChEBI" id="CHEBI:30413"/>
    </cofactor>
</comment>
<keyword evidence="4 5" id="KW-0408">Iron</keyword>
<protein>
    <recommendedName>
        <fullName evidence="8">Cytochrome P450</fullName>
    </recommendedName>
</protein>
<dbReference type="Gene3D" id="1.10.630.10">
    <property type="entry name" value="Cytochrome P450"/>
    <property type="match status" value="2"/>
</dbReference>
<dbReference type="PROSITE" id="PS00086">
    <property type="entry name" value="CYTOCHROME_P450"/>
    <property type="match status" value="1"/>
</dbReference>
<dbReference type="InterPro" id="IPR017972">
    <property type="entry name" value="Cyt_P450_CS"/>
</dbReference>
<proteinExistence type="inferred from homology"/>
<accession>A0ABR0LCD2</accession>
<keyword evidence="5" id="KW-0560">Oxidoreductase</keyword>